<reference evidence="4 5" key="1">
    <citation type="journal article" date="2015" name="Genome Announc.">
        <title>Expanding the biotechnology potential of lactobacilli through comparative genomics of 213 strains and associated genera.</title>
        <authorList>
            <person name="Sun Z."/>
            <person name="Harris H.M."/>
            <person name="McCann A."/>
            <person name="Guo C."/>
            <person name="Argimon S."/>
            <person name="Zhang W."/>
            <person name="Yang X."/>
            <person name="Jeffery I.B."/>
            <person name="Cooney J.C."/>
            <person name="Kagawa T.F."/>
            <person name="Liu W."/>
            <person name="Song Y."/>
            <person name="Salvetti E."/>
            <person name="Wrobel A."/>
            <person name="Rasinkangas P."/>
            <person name="Parkhill J."/>
            <person name="Rea M.C."/>
            <person name="O'Sullivan O."/>
            <person name="Ritari J."/>
            <person name="Douillard F.P."/>
            <person name="Paul Ross R."/>
            <person name="Yang R."/>
            <person name="Briner A.E."/>
            <person name="Felis G.E."/>
            <person name="de Vos W.M."/>
            <person name="Barrangou R."/>
            <person name="Klaenhammer T.R."/>
            <person name="Caufield P.W."/>
            <person name="Cui Y."/>
            <person name="Zhang H."/>
            <person name="O'Toole P.W."/>
        </authorList>
    </citation>
    <scope>NUCLEOTIDE SEQUENCE [LARGE SCALE GENOMIC DNA]</scope>
    <source>
        <strain evidence="4 5">DSM 20001</strain>
    </source>
</reference>
<dbReference type="GeneID" id="65916412"/>
<keyword evidence="2 3" id="KW-1133">Transmembrane helix</keyword>
<dbReference type="EMBL" id="AZCN01000061">
    <property type="protein sequence ID" value="KRK14953.1"/>
    <property type="molecule type" value="Genomic_DNA"/>
</dbReference>
<protein>
    <recommendedName>
        <fullName evidence="6">ECF transporter S component</fullName>
    </recommendedName>
</protein>
<feature type="transmembrane region" description="Helical" evidence="3">
    <location>
        <begin position="12"/>
        <end position="31"/>
    </location>
</feature>
<dbReference type="Proteomes" id="UP000051181">
    <property type="component" value="Unassembled WGS sequence"/>
</dbReference>
<sequence>MQTNQLAKRLVLPALLIALNVVIARIFIIPVPMTHGNINLCDAGIFIAALLYGRRTGLLVGGLSGFLLDLISGYSQYMVFSLVVHGLEGFIVGWIGYQAVRKVQLFALLVGGLIVIAGYFVTDTLLYSLTPGLVGIPTNAVQVIAGAVVALPLVIKLRQPLKL</sequence>
<keyword evidence="3" id="KW-0472">Membrane</keyword>
<evidence type="ECO:0000313" key="4">
    <source>
        <dbReference type="EMBL" id="KRK14953.1"/>
    </source>
</evidence>
<feature type="transmembrane region" description="Helical" evidence="3">
    <location>
        <begin position="103"/>
        <end position="121"/>
    </location>
</feature>
<evidence type="ECO:0000256" key="3">
    <source>
        <dbReference type="SAM" id="Phobius"/>
    </source>
</evidence>
<proteinExistence type="predicted"/>
<evidence type="ECO:0008006" key="6">
    <source>
        <dbReference type="Google" id="ProtNLM"/>
    </source>
</evidence>
<dbReference type="PANTHER" id="PTHR37815:SF3">
    <property type="entry name" value="UPF0397 PROTEIN SPR0429"/>
    <property type="match status" value="1"/>
</dbReference>
<feature type="transmembrane region" description="Helical" evidence="3">
    <location>
        <begin position="133"/>
        <end position="155"/>
    </location>
</feature>
<dbReference type="GO" id="GO:0016020">
    <property type="term" value="C:membrane"/>
    <property type="evidence" value="ECO:0007669"/>
    <property type="project" value="InterPro"/>
</dbReference>
<dbReference type="Pfam" id="PF07155">
    <property type="entry name" value="ECF-ribofla_trS"/>
    <property type="match status" value="1"/>
</dbReference>
<evidence type="ECO:0000256" key="1">
    <source>
        <dbReference type="ARBA" id="ARBA00022692"/>
    </source>
</evidence>
<feature type="transmembrane region" description="Helical" evidence="3">
    <location>
        <begin position="43"/>
        <end position="68"/>
    </location>
</feature>
<keyword evidence="1 3" id="KW-0812">Transmembrane</keyword>
<organism evidence="4 5">
    <name type="scientific">Loigolactobacillus coryniformis subsp. coryniformis KCTC 3167 = DSM 20001</name>
    <dbReference type="NCBI Taxonomy" id="913848"/>
    <lineage>
        <taxon>Bacteria</taxon>
        <taxon>Bacillati</taxon>
        <taxon>Bacillota</taxon>
        <taxon>Bacilli</taxon>
        <taxon>Lactobacillales</taxon>
        <taxon>Lactobacillaceae</taxon>
        <taxon>Loigolactobacillus</taxon>
    </lineage>
</organism>
<gene>
    <name evidence="4" type="ORF">FD22_GL002028</name>
</gene>
<dbReference type="PANTHER" id="PTHR37815">
    <property type="entry name" value="UPF0397 PROTEIN BC_2624-RELATED"/>
    <property type="match status" value="1"/>
</dbReference>
<dbReference type="AlphaFoldDB" id="A0A0R1EZ33"/>
<accession>A0A0R1EZ33</accession>
<dbReference type="eggNOG" id="COG4720">
    <property type="taxonomic scope" value="Bacteria"/>
</dbReference>
<evidence type="ECO:0000313" key="5">
    <source>
        <dbReference type="Proteomes" id="UP000051181"/>
    </source>
</evidence>
<comment type="caution">
    <text evidence="4">The sequence shown here is derived from an EMBL/GenBank/DDBJ whole genome shotgun (WGS) entry which is preliminary data.</text>
</comment>
<dbReference type="PATRIC" id="fig|913848.6.peg.2070"/>
<dbReference type="Gene3D" id="1.10.1760.20">
    <property type="match status" value="1"/>
</dbReference>
<dbReference type="InterPro" id="IPR009825">
    <property type="entry name" value="ECF_substrate-spec-like"/>
</dbReference>
<dbReference type="RefSeq" id="WP_010011692.1">
    <property type="nucleotide sequence ID" value="NZ_AZCN01000061.1"/>
</dbReference>
<name>A0A0R1EZ33_9LACO</name>
<evidence type="ECO:0000256" key="2">
    <source>
        <dbReference type="ARBA" id="ARBA00022989"/>
    </source>
</evidence>
<feature type="transmembrane region" description="Helical" evidence="3">
    <location>
        <begin position="74"/>
        <end position="96"/>
    </location>
</feature>